<sequence>METTLAALAATEEGVMEPPPSATDQTVGCRSPRTALSIAAAAAGVLGWGPTPTVDAGAWMDPVSPLWWCVVEATAAEGQQGCSSTGRLDGASGTNGVVRHEGDAVPSPLAVLASLVDRVGARPSEPSQDIPRAGELGPSSYPGGQGPRAPIATLRGTNDRIGGHPLPAANCALKDILTAQDSTSGSSSDSHSRADATATAANTSARRSRHASALPPLPPRKRQRATSTAGAKPSRSCHICYRQAPGVALLPCGALAVGATCRKVVCHRCFDGAGPAGLGGYTFGAAFAAGSAWRCCHCTGGCPPRASCATYGRANTRLRQARQAERGERHRSGGAARADASAATLDLSEDATAVPRGGALCRMVDGLVLGNESAMWAEAVGLRRWHSAEQAGLGTPF</sequence>
<feature type="region of interest" description="Disordered" evidence="1">
    <location>
        <begin position="121"/>
        <end position="165"/>
    </location>
</feature>
<evidence type="ECO:0000256" key="1">
    <source>
        <dbReference type="SAM" id="MobiDB-lite"/>
    </source>
</evidence>
<evidence type="ECO:0008006" key="4">
    <source>
        <dbReference type="Google" id="ProtNLM"/>
    </source>
</evidence>
<gene>
    <name evidence="2" type="ORF">BU14_1623s0002</name>
</gene>
<dbReference type="EMBL" id="KV919620">
    <property type="protein sequence ID" value="OSX69317.1"/>
    <property type="molecule type" value="Genomic_DNA"/>
</dbReference>
<evidence type="ECO:0000313" key="2">
    <source>
        <dbReference type="EMBL" id="OSX69317.1"/>
    </source>
</evidence>
<keyword evidence="3" id="KW-1185">Reference proteome</keyword>
<feature type="compositionally biased region" description="Low complexity" evidence="1">
    <location>
        <begin position="182"/>
        <end position="205"/>
    </location>
</feature>
<dbReference type="AlphaFoldDB" id="A0A1X6NL52"/>
<name>A0A1X6NL52_PORUM</name>
<feature type="region of interest" description="Disordered" evidence="1">
    <location>
        <begin position="1"/>
        <end position="26"/>
    </location>
</feature>
<protein>
    <recommendedName>
        <fullName evidence="4">Zinc-finger domain-containing protein</fullName>
    </recommendedName>
</protein>
<accession>A0A1X6NL52</accession>
<proteinExistence type="predicted"/>
<dbReference type="Proteomes" id="UP000218209">
    <property type="component" value="Unassembled WGS sequence"/>
</dbReference>
<organism evidence="2 3">
    <name type="scientific">Porphyra umbilicalis</name>
    <name type="common">Purple laver</name>
    <name type="synonym">Red alga</name>
    <dbReference type="NCBI Taxonomy" id="2786"/>
    <lineage>
        <taxon>Eukaryota</taxon>
        <taxon>Rhodophyta</taxon>
        <taxon>Bangiophyceae</taxon>
        <taxon>Bangiales</taxon>
        <taxon>Bangiaceae</taxon>
        <taxon>Porphyra</taxon>
    </lineage>
</organism>
<feature type="compositionally biased region" description="Low complexity" evidence="1">
    <location>
        <begin position="1"/>
        <end position="13"/>
    </location>
</feature>
<feature type="region of interest" description="Disordered" evidence="1">
    <location>
        <begin position="181"/>
        <end position="230"/>
    </location>
</feature>
<evidence type="ECO:0000313" key="3">
    <source>
        <dbReference type="Proteomes" id="UP000218209"/>
    </source>
</evidence>
<reference evidence="2 3" key="1">
    <citation type="submission" date="2017-03" db="EMBL/GenBank/DDBJ databases">
        <title>WGS assembly of Porphyra umbilicalis.</title>
        <authorList>
            <person name="Brawley S.H."/>
            <person name="Blouin N.A."/>
            <person name="Ficko-Blean E."/>
            <person name="Wheeler G.L."/>
            <person name="Lohr M."/>
            <person name="Goodson H.V."/>
            <person name="Jenkins J.W."/>
            <person name="Blaby-Haas C.E."/>
            <person name="Helliwell K.E."/>
            <person name="Chan C."/>
            <person name="Marriage T."/>
            <person name="Bhattacharya D."/>
            <person name="Klein A.S."/>
            <person name="Badis Y."/>
            <person name="Brodie J."/>
            <person name="Cao Y."/>
            <person name="Collen J."/>
            <person name="Dittami S.M."/>
            <person name="Gachon C.M."/>
            <person name="Green B.R."/>
            <person name="Karpowicz S."/>
            <person name="Kim J.W."/>
            <person name="Kudahl U."/>
            <person name="Lin S."/>
            <person name="Michel G."/>
            <person name="Mittag M."/>
            <person name="Olson B.J."/>
            <person name="Pangilinan J."/>
            <person name="Peng Y."/>
            <person name="Qiu H."/>
            <person name="Shu S."/>
            <person name="Singer J.T."/>
            <person name="Smith A.G."/>
            <person name="Sprecher B.N."/>
            <person name="Wagner V."/>
            <person name="Wang W."/>
            <person name="Wang Z.-Y."/>
            <person name="Yan J."/>
            <person name="Yarish C."/>
            <person name="Zoeuner-Riek S."/>
            <person name="Zhuang Y."/>
            <person name="Zou Y."/>
            <person name="Lindquist E.A."/>
            <person name="Grimwood J."/>
            <person name="Barry K."/>
            <person name="Rokhsar D.S."/>
            <person name="Schmutz J."/>
            <person name="Stiller J.W."/>
            <person name="Grossman A.R."/>
            <person name="Prochnik S.E."/>
        </authorList>
    </citation>
    <scope>NUCLEOTIDE SEQUENCE [LARGE SCALE GENOMIC DNA]</scope>
    <source>
        <strain evidence="2">4086291</strain>
    </source>
</reference>